<sequence length="228" mass="24015">MAAIPCPACGAKLEVTGLKAGATVQCACGNKTSVPRGSRKKVFLIVAGALALLFVPCFLIFVVGSLSGFQRYQGRAMQSICKVSLKQWYTAQKVHYLEHDTYEPAFSKVGFEIPRGNQQLFLVGVDPVDLRDTAGAPAVEDAVAVGVDVATNPKLKSIALGDVPVLAITQVGVTGECPECDITAACLANLDGDDDLDVWLISTGEVVGPDEKPVPPGELLHFASDLDD</sequence>
<name>A0A0H4WNG1_9BACT</name>
<dbReference type="STRING" id="1297742.A176_001241"/>
<keyword evidence="1" id="KW-0472">Membrane</keyword>
<protein>
    <submittedName>
        <fullName evidence="2">Pilin</fullName>
    </submittedName>
</protein>
<dbReference type="eggNOG" id="COG4968">
    <property type="taxonomic scope" value="Bacteria"/>
</dbReference>
<evidence type="ECO:0000313" key="2">
    <source>
        <dbReference type="EMBL" id="AKQ64329.1"/>
    </source>
</evidence>
<dbReference type="RefSeq" id="WP_021781092.1">
    <property type="nucleotide sequence ID" value="NZ_CP012109.1"/>
</dbReference>
<keyword evidence="1" id="KW-1133">Transmembrane helix</keyword>
<organism evidence="2 3">
    <name type="scientific">Pseudomyxococcus hansupus</name>
    <dbReference type="NCBI Taxonomy" id="1297742"/>
    <lineage>
        <taxon>Bacteria</taxon>
        <taxon>Pseudomonadati</taxon>
        <taxon>Myxococcota</taxon>
        <taxon>Myxococcia</taxon>
        <taxon>Myxococcales</taxon>
        <taxon>Cystobacterineae</taxon>
        <taxon>Myxococcaceae</taxon>
        <taxon>Pseudomyxococcus</taxon>
    </lineage>
</organism>
<dbReference type="KEGG" id="mym:A176_001241"/>
<keyword evidence="1" id="KW-0812">Transmembrane</keyword>
<accession>A0A0H4WNG1</accession>
<dbReference type="Pfam" id="PF14245">
    <property type="entry name" value="Pilin_PilA"/>
    <property type="match status" value="1"/>
</dbReference>
<evidence type="ECO:0000313" key="3">
    <source>
        <dbReference type="Proteomes" id="UP000009026"/>
    </source>
</evidence>
<dbReference type="Proteomes" id="UP000009026">
    <property type="component" value="Chromosome"/>
</dbReference>
<gene>
    <name evidence="2" type="ORF">A176_001241</name>
</gene>
<proteinExistence type="predicted"/>
<dbReference type="PATRIC" id="fig|1297742.4.peg.1259"/>
<dbReference type="EMBL" id="CP012109">
    <property type="protein sequence ID" value="AKQ64329.1"/>
    <property type="molecule type" value="Genomic_DNA"/>
</dbReference>
<dbReference type="InterPro" id="IPR028188">
    <property type="entry name" value="Pilin_PilA"/>
</dbReference>
<reference evidence="2 3" key="1">
    <citation type="journal article" date="2016" name="PLoS ONE">
        <title>Complete Genome Sequence and Comparative Genomics of a Novel Myxobacterium Myxococcus hansupus.</title>
        <authorList>
            <person name="Sharma G."/>
            <person name="Narwani T."/>
            <person name="Subramanian S."/>
        </authorList>
    </citation>
    <scope>NUCLEOTIDE SEQUENCE [LARGE SCALE GENOMIC DNA]</scope>
    <source>
        <strain evidence="3">mixupus</strain>
    </source>
</reference>
<keyword evidence="3" id="KW-1185">Reference proteome</keyword>
<evidence type="ECO:0000256" key="1">
    <source>
        <dbReference type="SAM" id="Phobius"/>
    </source>
</evidence>
<feature type="transmembrane region" description="Helical" evidence="1">
    <location>
        <begin position="42"/>
        <end position="69"/>
    </location>
</feature>
<dbReference type="AlphaFoldDB" id="A0A0H4WNG1"/>